<organism evidence="8 9">
    <name type="scientific">Westerdykella ornata</name>
    <dbReference type="NCBI Taxonomy" id="318751"/>
    <lineage>
        <taxon>Eukaryota</taxon>
        <taxon>Fungi</taxon>
        <taxon>Dikarya</taxon>
        <taxon>Ascomycota</taxon>
        <taxon>Pezizomycotina</taxon>
        <taxon>Dothideomycetes</taxon>
        <taxon>Pleosporomycetidae</taxon>
        <taxon>Pleosporales</taxon>
        <taxon>Sporormiaceae</taxon>
        <taxon>Westerdykella</taxon>
    </lineage>
</organism>
<dbReference type="InterPro" id="IPR020846">
    <property type="entry name" value="MFS_dom"/>
</dbReference>
<feature type="transmembrane region" description="Helical" evidence="6">
    <location>
        <begin position="74"/>
        <end position="95"/>
    </location>
</feature>
<feature type="transmembrane region" description="Helical" evidence="6">
    <location>
        <begin position="415"/>
        <end position="435"/>
    </location>
</feature>
<dbReference type="EMBL" id="ML986487">
    <property type="protein sequence ID" value="KAF2278855.1"/>
    <property type="molecule type" value="Genomic_DNA"/>
</dbReference>
<feature type="transmembrane region" description="Helical" evidence="6">
    <location>
        <begin position="172"/>
        <end position="190"/>
    </location>
</feature>
<evidence type="ECO:0000256" key="5">
    <source>
        <dbReference type="SAM" id="MobiDB-lite"/>
    </source>
</evidence>
<dbReference type="OrthoDB" id="3936150at2759"/>
<evidence type="ECO:0000256" key="2">
    <source>
        <dbReference type="ARBA" id="ARBA00022692"/>
    </source>
</evidence>
<proteinExistence type="predicted"/>
<evidence type="ECO:0000313" key="9">
    <source>
        <dbReference type="Proteomes" id="UP000800097"/>
    </source>
</evidence>
<evidence type="ECO:0000256" key="4">
    <source>
        <dbReference type="ARBA" id="ARBA00023136"/>
    </source>
</evidence>
<gene>
    <name evidence="8" type="ORF">EI97DRAFT_431103</name>
</gene>
<feature type="transmembrane region" description="Helical" evidence="6">
    <location>
        <begin position="347"/>
        <end position="365"/>
    </location>
</feature>
<dbReference type="Pfam" id="PF07690">
    <property type="entry name" value="MFS_1"/>
    <property type="match status" value="1"/>
</dbReference>
<feature type="transmembrane region" description="Helical" evidence="6">
    <location>
        <begin position="298"/>
        <end position="327"/>
    </location>
</feature>
<dbReference type="InterPro" id="IPR036259">
    <property type="entry name" value="MFS_trans_sf"/>
</dbReference>
<dbReference type="GO" id="GO:0005886">
    <property type="term" value="C:plasma membrane"/>
    <property type="evidence" value="ECO:0007669"/>
    <property type="project" value="TreeGrafter"/>
</dbReference>
<keyword evidence="4 6" id="KW-0472">Membrane</keyword>
<evidence type="ECO:0000256" key="3">
    <source>
        <dbReference type="ARBA" id="ARBA00022989"/>
    </source>
</evidence>
<evidence type="ECO:0000256" key="6">
    <source>
        <dbReference type="SAM" id="Phobius"/>
    </source>
</evidence>
<accession>A0A6A6JRI3</accession>
<dbReference type="PROSITE" id="PS50850">
    <property type="entry name" value="MFS"/>
    <property type="match status" value="1"/>
</dbReference>
<reference evidence="8" key="1">
    <citation type="journal article" date="2020" name="Stud. Mycol.">
        <title>101 Dothideomycetes genomes: a test case for predicting lifestyles and emergence of pathogens.</title>
        <authorList>
            <person name="Haridas S."/>
            <person name="Albert R."/>
            <person name="Binder M."/>
            <person name="Bloem J."/>
            <person name="Labutti K."/>
            <person name="Salamov A."/>
            <person name="Andreopoulos B."/>
            <person name="Baker S."/>
            <person name="Barry K."/>
            <person name="Bills G."/>
            <person name="Bluhm B."/>
            <person name="Cannon C."/>
            <person name="Castanera R."/>
            <person name="Culley D."/>
            <person name="Daum C."/>
            <person name="Ezra D."/>
            <person name="Gonzalez J."/>
            <person name="Henrissat B."/>
            <person name="Kuo A."/>
            <person name="Liang C."/>
            <person name="Lipzen A."/>
            <person name="Lutzoni F."/>
            <person name="Magnuson J."/>
            <person name="Mondo S."/>
            <person name="Nolan M."/>
            <person name="Ohm R."/>
            <person name="Pangilinan J."/>
            <person name="Park H.-J."/>
            <person name="Ramirez L."/>
            <person name="Alfaro M."/>
            <person name="Sun H."/>
            <person name="Tritt A."/>
            <person name="Yoshinaga Y."/>
            <person name="Zwiers L.-H."/>
            <person name="Turgeon B."/>
            <person name="Goodwin S."/>
            <person name="Spatafora J."/>
            <person name="Crous P."/>
            <person name="Grigoriev I."/>
        </authorList>
    </citation>
    <scope>NUCLEOTIDE SEQUENCE</scope>
    <source>
        <strain evidence="8">CBS 379.55</strain>
    </source>
</reference>
<evidence type="ECO:0000256" key="1">
    <source>
        <dbReference type="ARBA" id="ARBA00004141"/>
    </source>
</evidence>
<dbReference type="PANTHER" id="PTHR23502:SF21">
    <property type="entry name" value="DITYROSINE TRANSPORTER 1"/>
    <property type="match status" value="1"/>
</dbReference>
<name>A0A6A6JRI3_WESOR</name>
<feature type="domain" description="Major facilitator superfamily (MFS) profile" evidence="7">
    <location>
        <begin position="76"/>
        <end position="507"/>
    </location>
</feature>
<feature type="transmembrane region" description="Helical" evidence="6">
    <location>
        <begin position="141"/>
        <end position="160"/>
    </location>
</feature>
<feature type="transmembrane region" description="Helical" evidence="6">
    <location>
        <begin position="447"/>
        <end position="471"/>
    </location>
</feature>
<feature type="transmembrane region" description="Helical" evidence="6">
    <location>
        <begin position="477"/>
        <end position="499"/>
    </location>
</feature>
<feature type="compositionally biased region" description="Basic and acidic residues" evidence="5">
    <location>
        <begin position="40"/>
        <end position="56"/>
    </location>
</feature>
<feature type="transmembrane region" description="Helical" evidence="6">
    <location>
        <begin position="231"/>
        <end position="251"/>
    </location>
</feature>
<feature type="transmembrane region" description="Helical" evidence="6">
    <location>
        <begin position="202"/>
        <end position="219"/>
    </location>
</feature>
<evidence type="ECO:0000313" key="8">
    <source>
        <dbReference type="EMBL" id="KAF2278855.1"/>
    </source>
</evidence>
<dbReference type="GO" id="GO:0005275">
    <property type="term" value="F:amine transmembrane transporter activity"/>
    <property type="evidence" value="ECO:0007669"/>
    <property type="project" value="TreeGrafter"/>
</dbReference>
<evidence type="ECO:0000259" key="7">
    <source>
        <dbReference type="PROSITE" id="PS50850"/>
    </source>
</evidence>
<dbReference type="RefSeq" id="XP_033656394.1">
    <property type="nucleotide sequence ID" value="XM_033797849.1"/>
</dbReference>
<keyword evidence="3 6" id="KW-1133">Transmembrane helix</keyword>
<dbReference type="GeneID" id="54551024"/>
<sequence length="524" mass="56120">MDSKGVSVSANPSTDFSFQDSSVSTKPSKDDFSVLSSDLVSEKPPETTEAIDVEKVPAAEPTPPYTTFSPSRQIAIILIVTAAGFFSPLCGAVYLPSLILFEKIFKTTSAVINASVSVYWAVFGIAPLFGAAASDYGGRKTVYVISLAVFLVSNGLLAALPPTLGGLFTLRVFQALGSSMVTSIGAGTVADVTEPARRGSRMAIFLLGPQLGPLLGPLIGGQFSDESRWRWIFGFLSIACLPVYLLILFALPETLRCLVGNGSVYAGKGWFAIPKLRQKQLVDNNEYPKPPRPTFKGLFSVLLFVPNCIVSFASAFNFAGLSSMYVVFPRVWQRMYGFSGSETGYTYIAPGVAIILSSLLVGRLSDLLHRRYKARNNGSSPPPEMRVDMQVYAYMLAAVGKVLFGWFVLKHYHAAAILIATAIAAGATGMINVLCTSYQTECMPTAAASLVALSAMLRNVGSAMAAAIIDALLEKMGYGWCFTGLAILDIVCITGLVFIRLRGHVFREKLNASNLGVSPLAPKP</sequence>
<feature type="transmembrane region" description="Helical" evidence="6">
    <location>
        <begin position="391"/>
        <end position="409"/>
    </location>
</feature>
<keyword evidence="9" id="KW-1185">Reference proteome</keyword>
<protein>
    <submittedName>
        <fullName evidence="8">MFS general substrate transporter</fullName>
    </submittedName>
</protein>
<dbReference type="Proteomes" id="UP000800097">
    <property type="component" value="Unassembled WGS sequence"/>
</dbReference>
<dbReference type="PANTHER" id="PTHR23502">
    <property type="entry name" value="MAJOR FACILITATOR SUPERFAMILY"/>
    <property type="match status" value="1"/>
</dbReference>
<comment type="subcellular location">
    <subcellularLocation>
        <location evidence="1">Membrane</location>
        <topology evidence="1">Multi-pass membrane protein</topology>
    </subcellularLocation>
</comment>
<dbReference type="SUPFAM" id="SSF103473">
    <property type="entry name" value="MFS general substrate transporter"/>
    <property type="match status" value="1"/>
</dbReference>
<feature type="region of interest" description="Disordered" evidence="5">
    <location>
        <begin position="1"/>
        <end position="56"/>
    </location>
</feature>
<keyword evidence="2 6" id="KW-0812">Transmembrane</keyword>
<feature type="transmembrane region" description="Helical" evidence="6">
    <location>
        <begin position="107"/>
        <end position="129"/>
    </location>
</feature>
<dbReference type="InterPro" id="IPR011701">
    <property type="entry name" value="MFS"/>
</dbReference>
<feature type="compositionally biased region" description="Polar residues" evidence="5">
    <location>
        <begin position="1"/>
        <end position="26"/>
    </location>
</feature>
<dbReference type="AlphaFoldDB" id="A0A6A6JRI3"/>
<dbReference type="Gene3D" id="1.20.1250.20">
    <property type="entry name" value="MFS general substrate transporter like domains"/>
    <property type="match status" value="1"/>
</dbReference>